<evidence type="ECO:0000313" key="2">
    <source>
        <dbReference type="EMBL" id="SJZ41738.1"/>
    </source>
</evidence>
<accession>A0A1T4KH34</accession>
<dbReference type="EMBL" id="FUXK01000001">
    <property type="protein sequence ID" value="SJZ41738.1"/>
    <property type="molecule type" value="Genomic_DNA"/>
</dbReference>
<dbReference type="eggNOG" id="ENOG502Z9BC">
    <property type="taxonomic scope" value="Bacteria"/>
</dbReference>
<evidence type="ECO:0000256" key="1">
    <source>
        <dbReference type="SAM" id="MobiDB-lite"/>
    </source>
</evidence>
<dbReference type="InterPro" id="IPR013783">
    <property type="entry name" value="Ig-like_fold"/>
</dbReference>
<dbReference type="InterPro" id="IPR032627">
    <property type="entry name" value="DUF4876"/>
</dbReference>
<gene>
    <name evidence="2" type="ORF">SAMN02745202_00050</name>
</gene>
<dbReference type="Pfam" id="PF16215">
    <property type="entry name" value="DUF4876"/>
    <property type="match status" value="1"/>
</dbReference>
<organism evidence="2 3">
    <name type="scientific">Segatella oulorum</name>
    <dbReference type="NCBI Taxonomy" id="28136"/>
    <lineage>
        <taxon>Bacteria</taxon>
        <taxon>Pseudomonadati</taxon>
        <taxon>Bacteroidota</taxon>
        <taxon>Bacteroidia</taxon>
        <taxon>Bacteroidales</taxon>
        <taxon>Prevotellaceae</taxon>
        <taxon>Segatella</taxon>
    </lineage>
</organism>
<protein>
    <submittedName>
        <fullName evidence="2">Cna protein B-type domain-containing protein</fullName>
    </submittedName>
</protein>
<name>A0A1T4KH34_9BACT</name>
<dbReference type="STRING" id="28136.SAMN02745202_00050"/>
<dbReference type="AlphaFoldDB" id="A0A1T4KH34"/>
<dbReference type="Proteomes" id="UP000190065">
    <property type="component" value="Unassembled WGS sequence"/>
</dbReference>
<dbReference type="Gene3D" id="2.60.40.10">
    <property type="entry name" value="Immunoglobulins"/>
    <property type="match status" value="1"/>
</dbReference>
<feature type="compositionally biased region" description="Polar residues" evidence="1">
    <location>
        <begin position="405"/>
        <end position="421"/>
    </location>
</feature>
<dbReference type="SUPFAM" id="SSF49478">
    <property type="entry name" value="Cna protein B-type domain"/>
    <property type="match status" value="1"/>
</dbReference>
<feature type="region of interest" description="Disordered" evidence="1">
    <location>
        <begin position="401"/>
        <end position="421"/>
    </location>
</feature>
<sequence>MRKYHHHTAKMAVKAAFIGRIASRMKCFEGYIAVVLTLLLNGCVDYSDTTQAVSTTIKLTVPTALTGTMALNGHTITLTNADGVKLTATTNAQGEATFANLVPDVYTVSAAWNLSFAEYSQATGDTQVNEGAVVSATLNNQLIDQSTTITLPTILAIKRSLVISKVFYAGNKDRNNRNSTAAQYIELYNQSDQPVDVAGLYIGLLETGSMPAYTLSNLHTAYNDSIVVCKQVFQIPTSTPHVVQSGGSVVITNSAVNHKLNIPLAQDLTTADYEAKDARGKTQNNPAVAALDLVYSNLPALSNMNFLAGGPNGVVIFKTTLHVQMFPKIYAFGKNNGMQYLAIPKRYVMDGVDILKYKPAGVDVATKRLNNDIDAGYGVVHAANGYNSEVLYRRVSRQTGGSGQRILQDTNNSSSDFGRSTTINIREYEE</sequence>
<evidence type="ECO:0000313" key="3">
    <source>
        <dbReference type="Proteomes" id="UP000190065"/>
    </source>
</evidence>
<reference evidence="2 3" key="1">
    <citation type="submission" date="2017-02" db="EMBL/GenBank/DDBJ databases">
        <authorList>
            <person name="Peterson S.W."/>
        </authorList>
    </citation>
    <scope>NUCLEOTIDE SEQUENCE [LARGE SCALE GENOMIC DNA]</scope>
    <source>
        <strain evidence="2 3">ATCC 43324</strain>
    </source>
</reference>
<proteinExistence type="predicted"/>
<dbReference type="RefSeq" id="WP_078805395.1">
    <property type="nucleotide sequence ID" value="NZ_FUXK01000001.1"/>
</dbReference>